<evidence type="ECO:0000313" key="2">
    <source>
        <dbReference type="EMBL" id="VFJ15508.1"/>
    </source>
</evidence>
<dbReference type="InterPro" id="IPR050256">
    <property type="entry name" value="Glycosyltransferase_2"/>
</dbReference>
<dbReference type="InterPro" id="IPR029044">
    <property type="entry name" value="Nucleotide-diphossugar_trans"/>
</dbReference>
<feature type="domain" description="Glycosyltransferase 2-like" evidence="1">
    <location>
        <begin position="7"/>
        <end position="143"/>
    </location>
</feature>
<dbReference type="RefSeq" id="WP_134485506.1">
    <property type="nucleotide sequence ID" value="NZ_LR216287.1"/>
</dbReference>
<accession>A0A484IFE6</accession>
<dbReference type="PANTHER" id="PTHR48090">
    <property type="entry name" value="UNDECAPRENYL-PHOSPHATE 4-DEOXY-4-FORMAMIDO-L-ARABINOSE TRANSFERASE-RELATED"/>
    <property type="match status" value="1"/>
</dbReference>
<evidence type="ECO:0000313" key="3">
    <source>
        <dbReference type="Proteomes" id="UP000294299"/>
    </source>
</evidence>
<keyword evidence="3" id="KW-1185">Reference proteome</keyword>
<dbReference type="InterPro" id="IPR001173">
    <property type="entry name" value="Glyco_trans_2-like"/>
</dbReference>
<dbReference type="KEGG" id="nfn:NFRAN_3190"/>
<sequence>MNNIDITIGIPTFNEEGNIRKFFNSLKKQLLTQDGSVEVVFVDESEDKTSQIIDDLRLNNPTLNIHLIHNNDRKGVSHAWNTIFKVANGKVIILLDADIILEEKCISRLSKSINREVGLCASNTIPYRKDEGMYSHAATFIAHWLRSIRLHGLSQYTTMGRALALDSQLAKNISIPDEIIAIDLYLQCMIIKQSKRVIYNDKAMIYFFTPNNSKDFFSQIIRAIKGHKQIKDITRSLDFNAPTTLVIKEFLKNSKIHPKSAIYLLLCYCALPFYYAKNSSKVSHIWDVAYSTKK</sequence>
<gene>
    <name evidence="2" type="ORF">NFRAN_3190</name>
</gene>
<name>A0A484IFE6_9ARCH</name>
<evidence type="ECO:0000259" key="1">
    <source>
        <dbReference type="Pfam" id="PF00535"/>
    </source>
</evidence>
<reference evidence="2 3" key="1">
    <citation type="submission" date="2019-02" db="EMBL/GenBank/DDBJ databases">
        <authorList>
            <person name="Lehtovirta-Morley E L."/>
        </authorList>
    </citation>
    <scope>NUCLEOTIDE SEQUENCE [LARGE SCALE GENOMIC DNA]</scope>
    <source>
        <strain evidence="2">NFRAN1</strain>
    </source>
</reference>
<keyword evidence="2" id="KW-0808">Transferase</keyword>
<dbReference type="OrthoDB" id="43988at2157"/>
<dbReference type="PANTHER" id="PTHR48090:SF6">
    <property type="entry name" value="SLR5056 PROTEIN"/>
    <property type="match status" value="1"/>
</dbReference>
<dbReference type="Proteomes" id="UP000294299">
    <property type="component" value="Chromosome NFRAN"/>
</dbReference>
<dbReference type="GeneID" id="39422283"/>
<dbReference type="Gene3D" id="3.90.550.10">
    <property type="entry name" value="Spore Coat Polysaccharide Biosynthesis Protein SpsA, Chain A"/>
    <property type="match status" value="1"/>
</dbReference>
<dbReference type="EMBL" id="LR216287">
    <property type="protein sequence ID" value="VFJ15508.1"/>
    <property type="molecule type" value="Genomic_DNA"/>
</dbReference>
<dbReference type="Pfam" id="PF00535">
    <property type="entry name" value="Glycos_transf_2"/>
    <property type="match status" value="1"/>
</dbReference>
<proteinExistence type="predicted"/>
<dbReference type="AlphaFoldDB" id="A0A484IFE6"/>
<dbReference type="GO" id="GO:0016740">
    <property type="term" value="F:transferase activity"/>
    <property type="evidence" value="ECO:0007669"/>
    <property type="project" value="UniProtKB-KW"/>
</dbReference>
<organism evidence="2 3">
    <name type="scientific">Candidatus Nitrosocosmicus franklandianus</name>
    <dbReference type="NCBI Taxonomy" id="1798806"/>
    <lineage>
        <taxon>Archaea</taxon>
        <taxon>Nitrososphaerota</taxon>
        <taxon>Nitrososphaeria</taxon>
        <taxon>Nitrososphaerales</taxon>
        <taxon>Nitrososphaeraceae</taxon>
        <taxon>Candidatus Nitrosocosmicus</taxon>
    </lineage>
</organism>
<protein>
    <submittedName>
        <fullName evidence="2">N-glycosyltransferase</fullName>
    </submittedName>
</protein>
<dbReference type="SUPFAM" id="SSF53448">
    <property type="entry name" value="Nucleotide-diphospho-sugar transferases"/>
    <property type="match status" value="1"/>
</dbReference>